<name>A0A5B0X0G9_9GAMM</name>
<sequence>MRNYRRLQGFGPVQTKFTLLVALISLLLTSVARADMVPGLHAATVPVDGQGDAALASASRDALAQVVVKVSGSSDALRHPVIVEALPEARSHVQQYAFLRDDAPEATLQARFEFDDSYVNRLLREAGLPLWTANRPRVLVWVAAERDGQRQLISTFDTPDLAARLMREFERRGVPAQLPLFDLRDATAISVDDVWAQQAGAITSASERYDVEHILAGRVVEASTGTWAGDWSYISDAGRLDRSASGVDASTFMRQGVDMVAEDMAARYAVAFTGGADDQVLLVVTGVYSFADYATLIEWLERLELIEHANIQSIANDRIEIGLETAVDATQLATIINLNERLQPQPLPGESGALVYQWLN</sequence>
<evidence type="ECO:0000313" key="3">
    <source>
        <dbReference type="Proteomes" id="UP000323708"/>
    </source>
</evidence>
<evidence type="ECO:0000256" key="1">
    <source>
        <dbReference type="SAM" id="SignalP"/>
    </source>
</evidence>
<evidence type="ECO:0000313" key="2">
    <source>
        <dbReference type="EMBL" id="KAA1192854.1"/>
    </source>
</evidence>
<feature type="chain" id="PRO_5022943818" evidence="1">
    <location>
        <begin position="35"/>
        <end position="360"/>
    </location>
</feature>
<keyword evidence="3" id="KW-1185">Reference proteome</keyword>
<dbReference type="EMBL" id="VTUX01000003">
    <property type="protein sequence ID" value="KAA1192854.1"/>
    <property type="molecule type" value="Genomic_DNA"/>
</dbReference>
<dbReference type="Proteomes" id="UP000323708">
    <property type="component" value="Unassembled WGS sequence"/>
</dbReference>
<reference evidence="2 3" key="1">
    <citation type="submission" date="2019-09" db="EMBL/GenBank/DDBJ databases">
        <authorList>
            <person name="Chen X.-Y."/>
        </authorList>
    </citation>
    <scope>NUCLEOTIDE SEQUENCE [LARGE SCALE GENOMIC DNA]</scope>
    <source>
        <strain evidence="2 3">NY5</strain>
    </source>
</reference>
<organism evidence="2 3">
    <name type="scientific">Pseudohalioglobus sediminis</name>
    <dbReference type="NCBI Taxonomy" id="2606449"/>
    <lineage>
        <taxon>Bacteria</taxon>
        <taxon>Pseudomonadati</taxon>
        <taxon>Pseudomonadota</taxon>
        <taxon>Gammaproteobacteria</taxon>
        <taxon>Cellvibrionales</taxon>
        <taxon>Halieaceae</taxon>
        <taxon>Pseudohalioglobus</taxon>
    </lineage>
</organism>
<protein>
    <submittedName>
        <fullName evidence="2">DUF2066 domain-containing protein</fullName>
    </submittedName>
</protein>
<dbReference type="InterPro" id="IPR018642">
    <property type="entry name" value="DUF2066"/>
</dbReference>
<proteinExistence type="predicted"/>
<dbReference type="Pfam" id="PF09839">
    <property type="entry name" value="DUF2066"/>
    <property type="match status" value="1"/>
</dbReference>
<comment type="caution">
    <text evidence="2">The sequence shown here is derived from an EMBL/GenBank/DDBJ whole genome shotgun (WGS) entry which is preliminary data.</text>
</comment>
<dbReference type="AlphaFoldDB" id="A0A5B0X0G9"/>
<keyword evidence="1" id="KW-0732">Signal</keyword>
<accession>A0A5B0X0G9</accession>
<gene>
    <name evidence="2" type="ORF">F0M18_09395</name>
</gene>
<feature type="signal peptide" evidence="1">
    <location>
        <begin position="1"/>
        <end position="34"/>
    </location>
</feature>